<dbReference type="Proteomes" id="UP001500383">
    <property type="component" value="Unassembled WGS sequence"/>
</dbReference>
<gene>
    <name evidence="2" type="ORF">GCM10009831_33280</name>
</gene>
<dbReference type="EMBL" id="BAAAQG010000023">
    <property type="protein sequence ID" value="GAA1720494.1"/>
    <property type="molecule type" value="Genomic_DNA"/>
</dbReference>
<sequence>MPILTGTIDDVTGSPLPDRVSLATLRVTVRAPSRRSSLTEQARLVASVPVPVEVSPTGEISVELEPGPAVMLVEGEGLRDVYELGVTADMTLLTEALQESSPTRSWVESQMVQLRAATVTAASEAQTAKSDAEGAAAVAEGHRTHVDSIRDLLDEAAQTNVAPYLTETALKATYGAKGAGVARAMSRARAGQNLHFTCVGDSIFDTTTPGNAGGGPMEKTATLVASRFGIEVTTANHAQSGYTAARSALMGRVTSAIAEKADVLFISFGKNDINSQTIGPFAANGYPMDASLAQIERICATVRRDSPRTDLVIIGEGPYAPDTAANVDLVEYETRLRAVAAAWGAEFVDAYAAFEALGNWAHLMYDGTHQNPAGNDLYAQTILGHLTDKEFAPVALAAPPKDGLWAMSNVAQVGEHGWVVVSGAGTKTGTTVTYGGAGWASGATSTPGDTVTIAGVGTEVLAQVSTALANNAVVDVLVDGVVIGDDVHLADRGLRGDYWLPLAVGLTPAAHTVVIRLVSGTLRHFASAVLAAATSTEPHDQITLISSTGTALALPEGGTDLILANAIPVSLPAGWQSANLTIVGRVQLTTAADTTTVRDVRLLCQVSTAKPTNDSDYTYETLLPGPTGQQRSTPLSTTRWVDRAATVSLRVRLTSADKTGVTVTGSRVHAVMTRAG</sequence>
<dbReference type="InterPro" id="IPR013830">
    <property type="entry name" value="SGNH_hydro"/>
</dbReference>
<accession>A0ABP4V9S4</accession>
<dbReference type="CDD" id="cd00229">
    <property type="entry name" value="SGNH_hydrolase"/>
    <property type="match status" value="1"/>
</dbReference>
<dbReference type="RefSeq" id="WP_182657815.1">
    <property type="nucleotide sequence ID" value="NZ_JAALEA010000022.1"/>
</dbReference>
<proteinExistence type="predicted"/>
<organism evidence="2 3">
    <name type="scientific">Dietzia cercidiphylli</name>
    <dbReference type="NCBI Taxonomy" id="498199"/>
    <lineage>
        <taxon>Bacteria</taxon>
        <taxon>Bacillati</taxon>
        <taxon>Actinomycetota</taxon>
        <taxon>Actinomycetes</taxon>
        <taxon>Mycobacteriales</taxon>
        <taxon>Dietziaceae</taxon>
        <taxon>Dietzia</taxon>
    </lineage>
</organism>
<feature type="domain" description="SGNH hydrolase-type esterase" evidence="1">
    <location>
        <begin position="198"/>
        <end position="376"/>
    </location>
</feature>
<evidence type="ECO:0000259" key="1">
    <source>
        <dbReference type="Pfam" id="PF13472"/>
    </source>
</evidence>
<dbReference type="Pfam" id="PF13472">
    <property type="entry name" value="Lipase_GDSL_2"/>
    <property type="match status" value="1"/>
</dbReference>
<dbReference type="Gene3D" id="3.40.50.1110">
    <property type="entry name" value="SGNH hydrolase"/>
    <property type="match status" value="1"/>
</dbReference>
<evidence type="ECO:0000313" key="2">
    <source>
        <dbReference type="EMBL" id="GAA1720494.1"/>
    </source>
</evidence>
<comment type="caution">
    <text evidence="2">The sequence shown here is derived from an EMBL/GenBank/DDBJ whole genome shotgun (WGS) entry which is preliminary data.</text>
</comment>
<protein>
    <recommendedName>
        <fullName evidence="1">SGNH hydrolase-type esterase domain-containing protein</fullName>
    </recommendedName>
</protein>
<dbReference type="InterPro" id="IPR036514">
    <property type="entry name" value="SGNH_hydro_sf"/>
</dbReference>
<keyword evidence="3" id="KW-1185">Reference proteome</keyword>
<evidence type="ECO:0000313" key="3">
    <source>
        <dbReference type="Proteomes" id="UP001500383"/>
    </source>
</evidence>
<reference evidence="3" key="1">
    <citation type="journal article" date="2019" name="Int. J. Syst. Evol. Microbiol.">
        <title>The Global Catalogue of Microorganisms (GCM) 10K type strain sequencing project: providing services to taxonomists for standard genome sequencing and annotation.</title>
        <authorList>
            <consortium name="The Broad Institute Genomics Platform"/>
            <consortium name="The Broad Institute Genome Sequencing Center for Infectious Disease"/>
            <person name="Wu L."/>
            <person name="Ma J."/>
        </authorList>
    </citation>
    <scope>NUCLEOTIDE SEQUENCE [LARGE SCALE GENOMIC DNA]</scope>
    <source>
        <strain evidence="3">JCM 16002</strain>
    </source>
</reference>
<name>A0ABP4V9S4_9ACTN</name>
<dbReference type="SUPFAM" id="SSF52266">
    <property type="entry name" value="SGNH hydrolase"/>
    <property type="match status" value="1"/>
</dbReference>